<feature type="region of interest" description="Disordered" evidence="10">
    <location>
        <begin position="253"/>
        <end position="272"/>
    </location>
</feature>
<keyword evidence="7 9" id="KW-1133">Transmembrane helix</keyword>
<sequence length="522" mass="56597">MILPRALSTLRPAITANNLTATAIFSASNSTPMTSLYPSLNPKNHAALSMAVAMALHFFGYEFARGGNMALFTSSSLGFGADSASYYTLAMTCVSPTSMLLLLGYGRLLDVSGPKKALVTSTGFCAGVLALFALAISMVGNNHVALWNNWTLSRVIVWTSFVFQNSYAHLLYAQMWSFLGSIFVPSEAGKYYSYVAGLSSIASMVAGVSVSRIVTFGLPGLLGAASLSLCGSLIMSTRAYTLAEKNGFDPSLEMQKRSKEKKSKQGNEDNKKLPLVQQMKDGALLFRRVPALAALFFETITFQSLCTVLNTSLVTQLKDAVPDDQWRAAWTGRFYGFTNGLSTLFQFLIMPALSQRIDPKSLWKLMPVIPAICAVFQVLSRFTPSSVFSPPFSALYLVAFSFLAAKTMDYSLRNILAELVYVPLDFESRYVGKEIIAVFANRFGKSGMAVILSGLQFLVGRNIGSGGLLTGMAFFVSLAWWVSCISLSSRLMSQDEAERAVGSRMSVGAGGDDISNKKMKDK</sequence>
<feature type="region of interest" description="Disordered" evidence="10">
    <location>
        <begin position="503"/>
        <end position="522"/>
    </location>
</feature>
<feature type="transmembrane region" description="Helical" evidence="9">
    <location>
        <begin position="46"/>
        <end position="64"/>
    </location>
</feature>
<name>A0ABD3PIP5_9STRA</name>
<evidence type="ECO:0000313" key="12">
    <source>
        <dbReference type="Proteomes" id="UP001516023"/>
    </source>
</evidence>
<dbReference type="InterPro" id="IPR036259">
    <property type="entry name" value="MFS_trans_sf"/>
</dbReference>
<evidence type="ECO:0000256" key="2">
    <source>
        <dbReference type="ARBA" id="ARBA00007127"/>
    </source>
</evidence>
<comment type="subcellular location">
    <subcellularLocation>
        <location evidence="1 9">Membrane</location>
        <topology evidence="1 9">Multi-pass membrane protein</topology>
    </subcellularLocation>
</comment>
<evidence type="ECO:0000256" key="7">
    <source>
        <dbReference type="ARBA" id="ARBA00022989"/>
    </source>
</evidence>
<dbReference type="PANTHER" id="PTHR31187">
    <property type="match status" value="1"/>
</dbReference>
<feature type="transmembrane region" description="Helical" evidence="9">
    <location>
        <begin position="191"/>
        <end position="210"/>
    </location>
</feature>
<keyword evidence="12" id="KW-1185">Reference proteome</keyword>
<feature type="transmembrane region" description="Helical" evidence="9">
    <location>
        <begin position="156"/>
        <end position="179"/>
    </location>
</feature>
<evidence type="ECO:0000256" key="10">
    <source>
        <dbReference type="SAM" id="MobiDB-lite"/>
    </source>
</evidence>
<dbReference type="AlphaFoldDB" id="A0ABD3PIP5"/>
<dbReference type="SUPFAM" id="SSF103473">
    <property type="entry name" value="MFS general substrate transporter"/>
    <property type="match status" value="1"/>
</dbReference>
<dbReference type="Pfam" id="PF03219">
    <property type="entry name" value="TLC"/>
    <property type="match status" value="1"/>
</dbReference>
<feature type="transmembrane region" description="Helical" evidence="9">
    <location>
        <begin position="334"/>
        <end position="353"/>
    </location>
</feature>
<dbReference type="InterPro" id="IPR004667">
    <property type="entry name" value="ADP_ATP_car_bac_type"/>
</dbReference>
<feature type="compositionally biased region" description="Basic and acidic residues" evidence="10">
    <location>
        <begin position="263"/>
        <end position="272"/>
    </location>
</feature>
<feature type="transmembrane region" description="Helical" evidence="9">
    <location>
        <begin position="463"/>
        <end position="482"/>
    </location>
</feature>
<dbReference type="Gene3D" id="1.20.1250.20">
    <property type="entry name" value="MFS general substrate transporter like domains"/>
    <property type="match status" value="1"/>
</dbReference>
<dbReference type="GO" id="GO:0016020">
    <property type="term" value="C:membrane"/>
    <property type="evidence" value="ECO:0007669"/>
    <property type="project" value="UniProtKB-SubCell"/>
</dbReference>
<protein>
    <recommendedName>
        <fullName evidence="9">ADP,ATP carrier protein</fullName>
    </recommendedName>
</protein>
<evidence type="ECO:0000256" key="4">
    <source>
        <dbReference type="ARBA" id="ARBA00022692"/>
    </source>
</evidence>
<evidence type="ECO:0000256" key="3">
    <source>
        <dbReference type="ARBA" id="ARBA00022448"/>
    </source>
</evidence>
<evidence type="ECO:0000256" key="9">
    <source>
        <dbReference type="RuleBase" id="RU363121"/>
    </source>
</evidence>
<dbReference type="Proteomes" id="UP001516023">
    <property type="component" value="Unassembled WGS sequence"/>
</dbReference>
<feature type="transmembrane region" description="Helical" evidence="9">
    <location>
        <begin position="216"/>
        <end position="235"/>
    </location>
</feature>
<keyword evidence="3 9" id="KW-0813">Transport</keyword>
<evidence type="ECO:0000313" key="11">
    <source>
        <dbReference type="EMBL" id="KAL3787970.1"/>
    </source>
</evidence>
<organism evidence="11 12">
    <name type="scientific">Cyclotella cryptica</name>
    <dbReference type="NCBI Taxonomy" id="29204"/>
    <lineage>
        <taxon>Eukaryota</taxon>
        <taxon>Sar</taxon>
        <taxon>Stramenopiles</taxon>
        <taxon>Ochrophyta</taxon>
        <taxon>Bacillariophyta</taxon>
        <taxon>Coscinodiscophyceae</taxon>
        <taxon>Thalassiosirophycidae</taxon>
        <taxon>Stephanodiscales</taxon>
        <taxon>Stephanodiscaceae</taxon>
        <taxon>Cyclotella</taxon>
    </lineage>
</organism>
<dbReference type="GO" id="GO:0005524">
    <property type="term" value="F:ATP binding"/>
    <property type="evidence" value="ECO:0007669"/>
    <property type="project" value="UniProtKB-KW"/>
</dbReference>
<evidence type="ECO:0000256" key="5">
    <source>
        <dbReference type="ARBA" id="ARBA00022741"/>
    </source>
</evidence>
<comment type="similarity">
    <text evidence="2 9">Belongs to the ADP/ATP translocase tlc family.</text>
</comment>
<comment type="caution">
    <text evidence="11">The sequence shown here is derived from an EMBL/GenBank/DDBJ whole genome shotgun (WGS) entry which is preliminary data.</text>
</comment>
<keyword evidence="5 9" id="KW-0547">Nucleotide-binding</keyword>
<keyword evidence="4 9" id="KW-0812">Transmembrane</keyword>
<accession>A0ABD3PIP5</accession>
<dbReference type="PANTHER" id="PTHR31187:SF1">
    <property type="entry name" value="ADP,ATP CARRIER PROTEIN 1"/>
    <property type="match status" value="1"/>
</dbReference>
<reference evidence="11 12" key="1">
    <citation type="journal article" date="2020" name="G3 (Bethesda)">
        <title>Improved Reference Genome for Cyclotella cryptica CCMP332, a Model for Cell Wall Morphogenesis, Salinity Adaptation, and Lipid Production in Diatoms (Bacillariophyta).</title>
        <authorList>
            <person name="Roberts W.R."/>
            <person name="Downey K.M."/>
            <person name="Ruck E.C."/>
            <person name="Traller J.C."/>
            <person name="Alverson A.J."/>
        </authorList>
    </citation>
    <scope>NUCLEOTIDE SEQUENCE [LARGE SCALE GENOMIC DNA]</scope>
    <source>
        <strain evidence="11 12">CCMP332</strain>
    </source>
</reference>
<feature type="transmembrane region" description="Helical" evidence="9">
    <location>
        <begin position="117"/>
        <end position="136"/>
    </location>
</feature>
<feature type="transmembrane region" description="Helical" evidence="9">
    <location>
        <begin position="388"/>
        <end position="405"/>
    </location>
</feature>
<evidence type="ECO:0000256" key="6">
    <source>
        <dbReference type="ARBA" id="ARBA00022840"/>
    </source>
</evidence>
<gene>
    <name evidence="11" type="ORF">HJC23_002895</name>
</gene>
<keyword evidence="8 9" id="KW-0472">Membrane</keyword>
<dbReference type="EMBL" id="JABMIG020000165">
    <property type="protein sequence ID" value="KAL3787970.1"/>
    <property type="molecule type" value="Genomic_DNA"/>
</dbReference>
<proteinExistence type="inferred from homology"/>
<feature type="transmembrane region" description="Helical" evidence="9">
    <location>
        <begin position="84"/>
        <end position="105"/>
    </location>
</feature>
<evidence type="ECO:0000256" key="8">
    <source>
        <dbReference type="ARBA" id="ARBA00023136"/>
    </source>
</evidence>
<evidence type="ECO:0000256" key="1">
    <source>
        <dbReference type="ARBA" id="ARBA00004141"/>
    </source>
</evidence>
<keyword evidence="6 9" id="KW-0067">ATP-binding</keyword>